<dbReference type="InterPro" id="IPR036600">
    <property type="entry name" value="PAH_sf"/>
</dbReference>
<dbReference type="Pfam" id="PF08295">
    <property type="entry name" value="Sin3_corepress"/>
    <property type="match status" value="1"/>
</dbReference>
<dbReference type="OMA" id="KEIWPFI"/>
<feature type="compositionally biased region" description="Low complexity" evidence="6">
    <location>
        <begin position="1"/>
        <end position="18"/>
    </location>
</feature>
<proteinExistence type="predicted"/>
<dbReference type="GO" id="GO:0000122">
    <property type="term" value="P:negative regulation of transcription by RNA polymerase II"/>
    <property type="evidence" value="ECO:0007669"/>
    <property type="project" value="TreeGrafter"/>
</dbReference>
<feature type="domain" description="Histone deacetylase interacting" evidence="7">
    <location>
        <begin position="503"/>
        <end position="603"/>
    </location>
</feature>
<dbReference type="InterPro" id="IPR003822">
    <property type="entry name" value="PAH"/>
</dbReference>
<dbReference type="OrthoDB" id="10265969at2759"/>
<dbReference type="GO" id="GO:0003714">
    <property type="term" value="F:transcription corepressor activity"/>
    <property type="evidence" value="ECO:0007669"/>
    <property type="project" value="InterPro"/>
</dbReference>
<evidence type="ECO:0000256" key="4">
    <source>
        <dbReference type="ARBA" id="ARBA00023242"/>
    </source>
</evidence>
<protein>
    <recommendedName>
        <fullName evidence="7">Histone deacetylase interacting domain-containing protein</fullName>
    </recommendedName>
</protein>
<dbReference type="PANTHER" id="PTHR12346">
    <property type="entry name" value="SIN3B-RELATED"/>
    <property type="match status" value="1"/>
</dbReference>
<dbReference type="FunFam" id="1.20.1160.11:FF:000001">
    <property type="entry name" value="Paired amphipathic helix protein Sin3"/>
    <property type="match status" value="1"/>
</dbReference>
<dbReference type="InterPro" id="IPR031693">
    <property type="entry name" value="Sin3_C"/>
</dbReference>
<comment type="subcellular location">
    <subcellularLocation>
        <location evidence="1 5">Nucleus</location>
    </subcellularLocation>
</comment>
<dbReference type="Proteomes" id="UP000030669">
    <property type="component" value="Unassembled WGS sequence"/>
</dbReference>
<dbReference type="SUPFAM" id="SSF47762">
    <property type="entry name" value="PAH2 domain"/>
    <property type="match status" value="3"/>
</dbReference>
<dbReference type="PROSITE" id="PS51477">
    <property type="entry name" value="PAH"/>
    <property type="match status" value="2"/>
</dbReference>
<keyword evidence="4 5" id="KW-0539">Nucleus</keyword>
<dbReference type="FunFam" id="1.20.1160.11:FF:000003">
    <property type="entry name" value="Paired amphipathic helix SIN3-like protein"/>
    <property type="match status" value="1"/>
</dbReference>
<feature type="compositionally biased region" description="Polar residues" evidence="6">
    <location>
        <begin position="845"/>
        <end position="855"/>
    </location>
</feature>
<dbReference type="KEGG" id="gtr:GLOTRDRAFT_67792"/>
<dbReference type="HOGENOM" id="CLU_001360_2_2_1"/>
<evidence type="ECO:0000256" key="2">
    <source>
        <dbReference type="ARBA" id="ARBA00022491"/>
    </source>
</evidence>
<dbReference type="RefSeq" id="XP_007860749.1">
    <property type="nucleotide sequence ID" value="XM_007862558.1"/>
</dbReference>
<feature type="region of interest" description="Disordered" evidence="6">
    <location>
        <begin position="477"/>
        <end position="517"/>
    </location>
</feature>
<feature type="region of interest" description="Disordered" evidence="6">
    <location>
        <begin position="1"/>
        <end position="46"/>
    </location>
</feature>
<feature type="region of interest" description="Disordered" evidence="6">
    <location>
        <begin position="800"/>
        <end position="825"/>
    </location>
</feature>
<evidence type="ECO:0000313" key="9">
    <source>
        <dbReference type="Proteomes" id="UP000030669"/>
    </source>
</evidence>
<feature type="compositionally biased region" description="Basic and acidic residues" evidence="6">
    <location>
        <begin position="279"/>
        <end position="301"/>
    </location>
</feature>
<evidence type="ECO:0000256" key="3">
    <source>
        <dbReference type="ARBA" id="ARBA00022737"/>
    </source>
</evidence>
<feature type="compositionally biased region" description="Low complexity" evidence="6">
    <location>
        <begin position="353"/>
        <end position="362"/>
    </location>
</feature>
<dbReference type="InterPro" id="IPR039774">
    <property type="entry name" value="Sin3-like"/>
</dbReference>
<dbReference type="STRING" id="670483.S7QKK3"/>
<dbReference type="EMBL" id="KB469296">
    <property type="protein sequence ID" value="EPQ60306.1"/>
    <property type="molecule type" value="Genomic_DNA"/>
</dbReference>
<dbReference type="eggNOG" id="KOG4204">
    <property type="taxonomic scope" value="Eukaryota"/>
</dbReference>
<dbReference type="AlphaFoldDB" id="S7QKK3"/>
<evidence type="ECO:0000313" key="8">
    <source>
        <dbReference type="EMBL" id="EPQ60306.1"/>
    </source>
</evidence>
<dbReference type="GeneID" id="19307827"/>
<evidence type="ECO:0000256" key="5">
    <source>
        <dbReference type="PROSITE-ProRule" id="PRU00810"/>
    </source>
</evidence>
<organism evidence="8 9">
    <name type="scientific">Gloeophyllum trabeum (strain ATCC 11539 / FP-39264 / Madison 617)</name>
    <name type="common">Brown rot fungus</name>
    <dbReference type="NCBI Taxonomy" id="670483"/>
    <lineage>
        <taxon>Eukaryota</taxon>
        <taxon>Fungi</taxon>
        <taxon>Dikarya</taxon>
        <taxon>Basidiomycota</taxon>
        <taxon>Agaricomycotina</taxon>
        <taxon>Agaricomycetes</taxon>
        <taxon>Gloeophyllales</taxon>
        <taxon>Gloeophyllaceae</taxon>
        <taxon>Gloeophyllum</taxon>
    </lineage>
</organism>
<feature type="region of interest" description="Disordered" evidence="6">
    <location>
        <begin position="838"/>
        <end position="860"/>
    </location>
</feature>
<dbReference type="PANTHER" id="PTHR12346:SF0">
    <property type="entry name" value="SIN3A, ISOFORM G"/>
    <property type="match status" value="1"/>
</dbReference>
<reference evidence="8 9" key="1">
    <citation type="journal article" date="2012" name="Science">
        <title>The Paleozoic origin of enzymatic lignin decomposition reconstructed from 31 fungal genomes.</title>
        <authorList>
            <person name="Floudas D."/>
            <person name="Binder M."/>
            <person name="Riley R."/>
            <person name="Barry K."/>
            <person name="Blanchette R.A."/>
            <person name="Henrissat B."/>
            <person name="Martinez A.T."/>
            <person name="Otillar R."/>
            <person name="Spatafora J.W."/>
            <person name="Yadav J.S."/>
            <person name="Aerts A."/>
            <person name="Benoit I."/>
            <person name="Boyd A."/>
            <person name="Carlson A."/>
            <person name="Copeland A."/>
            <person name="Coutinho P.M."/>
            <person name="de Vries R.P."/>
            <person name="Ferreira P."/>
            <person name="Findley K."/>
            <person name="Foster B."/>
            <person name="Gaskell J."/>
            <person name="Glotzer D."/>
            <person name="Gorecki P."/>
            <person name="Heitman J."/>
            <person name="Hesse C."/>
            <person name="Hori C."/>
            <person name="Igarashi K."/>
            <person name="Jurgens J.A."/>
            <person name="Kallen N."/>
            <person name="Kersten P."/>
            <person name="Kohler A."/>
            <person name="Kuees U."/>
            <person name="Kumar T.K.A."/>
            <person name="Kuo A."/>
            <person name="LaButti K."/>
            <person name="Larrondo L.F."/>
            <person name="Lindquist E."/>
            <person name="Ling A."/>
            <person name="Lombard V."/>
            <person name="Lucas S."/>
            <person name="Lundell T."/>
            <person name="Martin R."/>
            <person name="McLaughlin D.J."/>
            <person name="Morgenstern I."/>
            <person name="Morin E."/>
            <person name="Murat C."/>
            <person name="Nagy L.G."/>
            <person name="Nolan M."/>
            <person name="Ohm R.A."/>
            <person name="Patyshakuliyeva A."/>
            <person name="Rokas A."/>
            <person name="Ruiz-Duenas F.J."/>
            <person name="Sabat G."/>
            <person name="Salamov A."/>
            <person name="Samejima M."/>
            <person name="Schmutz J."/>
            <person name="Slot J.C."/>
            <person name="St John F."/>
            <person name="Stenlid J."/>
            <person name="Sun H."/>
            <person name="Sun S."/>
            <person name="Syed K."/>
            <person name="Tsang A."/>
            <person name="Wiebenga A."/>
            <person name="Young D."/>
            <person name="Pisabarro A."/>
            <person name="Eastwood D.C."/>
            <person name="Martin F."/>
            <person name="Cullen D."/>
            <person name="Grigoriev I.V."/>
            <person name="Hibbett D.S."/>
        </authorList>
    </citation>
    <scope>NUCLEOTIDE SEQUENCE [LARGE SCALE GENOMIC DNA]</scope>
    <source>
        <strain evidence="8 9">ATCC 11539</strain>
    </source>
</reference>
<dbReference type="InterPro" id="IPR013194">
    <property type="entry name" value="HDAC_interact_dom"/>
</dbReference>
<sequence>MRDPAANASRASSTSSAANPPPPALALPPEETKPSTLTPKQSAASARPLNVTDALSYLDAVKAQFQDQPDVYNKFLDIMKDFKSEILDTPGVIQRVSMLFQGNPQLIQGFNTFLPPGYRIDCSADPRDTNITVTTPEGVVTQSTQGLPAHFQPATPPLYSPGIPGASTTAAANFLGGYAMNPAGGAPQGQESAQFRNAIEYLHKIKSRFADDTEVYKQFLEILQSHQKENGAQQSQVYAQVHMLFKDAPDLFEGFKDFLPDAQGLSALGAQAILPQPEGGEKEKPGTDKENQKGAGAEKKAAAKRRKRPAPAEKEPTPVGGKGGSRAKRPKTQHKPEPASPPYSPYQRPATPPHVHAQQQQAHQRDHRNHASSSQPPQHPPPPPAGMQQPPVAYHQHVPGHLTPSALDAVTFFDQAKALLEQRGMYGDFLKLLDMFGHDMIDARVLIEKAEPFIGESAAGTGDLMRRFKEFVGFDEKEGNVEMGPPGSIRTGPPDLSVPRGNDVENSPSYRRLPESERRLACSARDQLGRSVLNDDWVSHPTWASEDSGFIAHKKNTNEDCLHKSEEERHEYRVHLEAMARTIAILEPLNMRIDEMSNDERAVFKLKPDLGGYSKALYQRTIRKVYGNAGAEIYQALQDCPSVAVPVVLARLKRKEEEWKKMEREWSRTWRDLDAKNFYKSLDYQAIIFKQNDKKNITAKHFVQDIEAVKAEQAKARGDDPHLSFTRGSLGFQLEYPLEDTGILYDVLKMVDHFLERSQTQYSMQERRRLERFLRSFIPLLLMQPYSELTPEWVSVELGPDDEDDAVDGSKGGRRSASGRQTGGVAAGDLRSKLLKTARERRTASAPNSRSTSPGLSRDERELQAGFAPETDDIWIQESASSLPEGVPRAGLTPAKRRPFFANTTFYTLLRLVQLLYSRLLLCKGIGAKLAAVDHEPLRPNPIAVELGLEEPNGPASVLERAIQTLSEGPGTNVLYKYLLESCEKVFDNEMDQQTFEEHARWFFGTQAYTLFTIDKLILALIKQVHTIVTDNKCQELWFLLQKARRLETPTTHDIIRYRREAERHVGSDDNLYRIEWDRLGKTMRIQLVGPDDASVDEGTSPSERWREYVDTFIMRHRTEWMPLARSRKRSSPVFMKRCLPPDDTPATDSCLVQNKMAIRISLGTYKIFYEAGTEDFIWQRRSAADDKLLRERAAARHEERKQCRLLQ</sequence>
<keyword evidence="3" id="KW-0677">Repeat</keyword>
<dbReference type="SMART" id="SM00761">
    <property type="entry name" value="HDAC_interact"/>
    <property type="match status" value="1"/>
</dbReference>
<keyword evidence="9" id="KW-1185">Reference proteome</keyword>
<accession>S7QKK3</accession>
<dbReference type="Pfam" id="PF02671">
    <property type="entry name" value="PAH"/>
    <property type="match status" value="2"/>
</dbReference>
<dbReference type="GO" id="GO:0033698">
    <property type="term" value="C:Rpd3L complex"/>
    <property type="evidence" value="ECO:0007669"/>
    <property type="project" value="UniProtKB-ARBA"/>
</dbReference>
<evidence type="ECO:0000256" key="6">
    <source>
        <dbReference type="SAM" id="MobiDB-lite"/>
    </source>
</evidence>
<feature type="compositionally biased region" description="Polar residues" evidence="6">
    <location>
        <begin position="34"/>
        <end position="44"/>
    </location>
</feature>
<dbReference type="Pfam" id="PF16879">
    <property type="entry name" value="Sin3a_C"/>
    <property type="match status" value="1"/>
</dbReference>
<name>S7QKK3_GLOTA</name>
<evidence type="ECO:0000256" key="1">
    <source>
        <dbReference type="ARBA" id="ARBA00004123"/>
    </source>
</evidence>
<dbReference type="GO" id="GO:0010628">
    <property type="term" value="P:positive regulation of gene expression"/>
    <property type="evidence" value="ECO:0007669"/>
    <property type="project" value="UniProtKB-ARBA"/>
</dbReference>
<feature type="region of interest" description="Disordered" evidence="6">
    <location>
        <begin position="276"/>
        <end position="400"/>
    </location>
</feature>
<dbReference type="Gene3D" id="1.20.1160.11">
    <property type="entry name" value="Paired amphipathic helix"/>
    <property type="match status" value="3"/>
</dbReference>
<evidence type="ECO:0000259" key="7">
    <source>
        <dbReference type="SMART" id="SM00761"/>
    </source>
</evidence>
<gene>
    <name evidence="8" type="ORF">GLOTRDRAFT_67792</name>
</gene>
<keyword evidence="2" id="KW-0678">Repressor</keyword>